<organism evidence="2 3">
    <name type="scientific">Micromonospora sicca</name>
    <dbReference type="NCBI Taxonomy" id="2202420"/>
    <lineage>
        <taxon>Bacteria</taxon>
        <taxon>Bacillati</taxon>
        <taxon>Actinomycetota</taxon>
        <taxon>Actinomycetes</taxon>
        <taxon>Micromonosporales</taxon>
        <taxon>Micromonosporaceae</taxon>
        <taxon>Micromonospora</taxon>
    </lineage>
</organism>
<evidence type="ECO:0000313" key="2">
    <source>
        <dbReference type="EMBL" id="PWR13926.1"/>
    </source>
</evidence>
<protein>
    <recommendedName>
        <fullName evidence="1">DUF4268 domain-containing protein</fullName>
    </recommendedName>
</protein>
<dbReference type="EMBL" id="QGKS01000253">
    <property type="protein sequence ID" value="PWR13926.1"/>
    <property type="molecule type" value="Genomic_DNA"/>
</dbReference>
<evidence type="ECO:0000313" key="3">
    <source>
        <dbReference type="Proteomes" id="UP000246050"/>
    </source>
</evidence>
<name>A0A317DJK6_9ACTN</name>
<dbReference type="InterPro" id="IPR025364">
    <property type="entry name" value="DUF4268"/>
</dbReference>
<accession>A0A317DJK6</accession>
<proteinExistence type="predicted"/>
<dbReference type="AlphaFoldDB" id="A0A317DJK6"/>
<sequence>MQPNDWGKKVKAIAKGDAAASDRAMAYQAFWTKFLEAVHDRKLGWTTSSKGLPQNWQSLPAGIGAVSYACTFGRSGLSSEIFFQHPDPAVNEARFNAARAKLEPIFGDALSYEPLTGKKGCRIAEYRNGDIANSDQWADYVEWFIDAQTRLRTAIAQVGSPGPRSVP</sequence>
<comment type="caution">
    <text evidence="2">The sequence shown here is derived from an EMBL/GenBank/DDBJ whole genome shotgun (WGS) entry which is preliminary data.</text>
</comment>
<reference evidence="2 3" key="1">
    <citation type="submission" date="2018-05" db="EMBL/GenBank/DDBJ databases">
        <title>Micromonosporas from Atacama Desert.</title>
        <authorList>
            <person name="Carro L."/>
            <person name="Golinska P."/>
            <person name="Klenk H.-P."/>
            <person name="Goodfellow M."/>
        </authorList>
    </citation>
    <scope>NUCLEOTIDE SEQUENCE [LARGE SCALE GENOMIC DNA]</scope>
    <source>
        <strain evidence="2 3">4G51</strain>
    </source>
</reference>
<gene>
    <name evidence="2" type="ORF">DKT69_18990</name>
</gene>
<evidence type="ECO:0000259" key="1">
    <source>
        <dbReference type="Pfam" id="PF14088"/>
    </source>
</evidence>
<dbReference type="Pfam" id="PF14088">
    <property type="entry name" value="DUF4268"/>
    <property type="match status" value="1"/>
</dbReference>
<dbReference type="Proteomes" id="UP000246050">
    <property type="component" value="Unassembled WGS sequence"/>
</dbReference>
<feature type="domain" description="DUF4268" evidence="1">
    <location>
        <begin position="27"/>
        <end position="157"/>
    </location>
</feature>
<dbReference type="OrthoDB" id="570199at2"/>
<dbReference type="RefSeq" id="WP_109802865.1">
    <property type="nucleotide sequence ID" value="NZ_QGKS01000253.1"/>
</dbReference>